<feature type="domain" description="Helix-turn-helix" evidence="1">
    <location>
        <begin position="53"/>
        <end position="102"/>
    </location>
</feature>
<dbReference type="InterPro" id="IPR041657">
    <property type="entry name" value="HTH_17"/>
</dbReference>
<reference evidence="5" key="1">
    <citation type="submission" date="2020-05" db="EMBL/GenBank/DDBJ databases">
        <authorList>
            <person name="Chiriac C."/>
            <person name="Salcher M."/>
            <person name="Ghai R."/>
            <person name="Kavagutti S V."/>
        </authorList>
    </citation>
    <scope>NUCLEOTIDE SEQUENCE</scope>
</reference>
<keyword evidence="5" id="KW-0238">DNA-binding</keyword>
<evidence type="ECO:0000259" key="1">
    <source>
        <dbReference type="Pfam" id="PF12728"/>
    </source>
</evidence>
<dbReference type="EMBL" id="LR796892">
    <property type="protein sequence ID" value="CAB4173138.1"/>
    <property type="molecule type" value="Genomic_DNA"/>
</dbReference>
<dbReference type="EMBL" id="LR796797">
    <property type="protein sequence ID" value="CAB4166887.1"/>
    <property type="molecule type" value="Genomic_DNA"/>
</dbReference>
<organism evidence="5">
    <name type="scientific">uncultured Caudovirales phage</name>
    <dbReference type="NCBI Taxonomy" id="2100421"/>
    <lineage>
        <taxon>Viruses</taxon>
        <taxon>Duplodnaviria</taxon>
        <taxon>Heunggongvirae</taxon>
        <taxon>Uroviricota</taxon>
        <taxon>Caudoviricetes</taxon>
        <taxon>Peduoviridae</taxon>
        <taxon>Maltschvirus</taxon>
        <taxon>Maltschvirus maltsch</taxon>
    </lineage>
</organism>
<evidence type="ECO:0000313" key="3">
    <source>
        <dbReference type="EMBL" id="CAB4173138.1"/>
    </source>
</evidence>
<evidence type="ECO:0000313" key="6">
    <source>
        <dbReference type="EMBL" id="CAB4216064.1"/>
    </source>
</evidence>
<evidence type="ECO:0000313" key="2">
    <source>
        <dbReference type="EMBL" id="CAB4166887.1"/>
    </source>
</evidence>
<dbReference type="EMBL" id="LR797339">
    <property type="protein sequence ID" value="CAB4204330.1"/>
    <property type="molecule type" value="Genomic_DNA"/>
</dbReference>
<dbReference type="GO" id="GO:0003677">
    <property type="term" value="F:DNA binding"/>
    <property type="evidence" value="ECO:0007669"/>
    <property type="project" value="UniProtKB-KW"/>
</dbReference>
<sequence>MTPEERSALVAALPSRERFALIGELLASVAAGSGTDLQAVEAPREVVSGTPRYLDSAGAAAFLHVGENQLGDLARSGEIPFRRSGRRRLFDREDLVAWAEREKVRGPRSLERLRA</sequence>
<protein>
    <submittedName>
        <fullName evidence="5">SinI-like, DNA-binding domain</fullName>
    </submittedName>
</protein>
<name>A0A6J5S745_9CAUD</name>
<dbReference type="EMBL" id="LR796982">
    <property type="protein sequence ID" value="CAB4179627.1"/>
    <property type="molecule type" value="Genomic_DNA"/>
</dbReference>
<proteinExistence type="predicted"/>
<dbReference type="Pfam" id="PF12728">
    <property type="entry name" value="HTH_17"/>
    <property type="match status" value="1"/>
</dbReference>
<accession>A0A6J5S745</accession>
<gene>
    <name evidence="4" type="ORF">UFOVP1023_22</name>
    <name evidence="5" type="ORF">UFOVP1383_55</name>
    <name evidence="6" type="ORF">UFOVP1477_52</name>
    <name evidence="2" type="ORF">UFOVP848_45</name>
    <name evidence="3" type="ORF">UFOVP945_20</name>
</gene>
<dbReference type="NCBIfam" id="TIGR01764">
    <property type="entry name" value="excise"/>
    <property type="match status" value="1"/>
</dbReference>
<dbReference type="EMBL" id="LR797436">
    <property type="protein sequence ID" value="CAB4216064.1"/>
    <property type="molecule type" value="Genomic_DNA"/>
</dbReference>
<evidence type="ECO:0000313" key="5">
    <source>
        <dbReference type="EMBL" id="CAB4204330.1"/>
    </source>
</evidence>
<evidence type="ECO:0000313" key="4">
    <source>
        <dbReference type="EMBL" id="CAB4179627.1"/>
    </source>
</evidence>
<dbReference type="InterPro" id="IPR010093">
    <property type="entry name" value="SinI_DNA-bd"/>
</dbReference>